<dbReference type="InterPro" id="IPR013934">
    <property type="entry name" value="Utp13_C"/>
</dbReference>
<feature type="repeat" description="WD" evidence="5">
    <location>
        <begin position="597"/>
        <end position="638"/>
    </location>
</feature>
<reference evidence="8" key="2">
    <citation type="submission" date="2022-01" db="EMBL/GenBank/DDBJ databases">
        <authorList>
            <person name="Hirooka S."/>
            <person name="Miyagishima S.Y."/>
        </authorList>
    </citation>
    <scope>NUCLEOTIDE SEQUENCE</scope>
    <source>
        <strain evidence="8">NBRC 102759</strain>
    </source>
</reference>
<evidence type="ECO:0000313" key="9">
    <source>
        <dbReference type="Proteomes" id="UP001061958"/>
    </source>
</evidence>
<dbReference type="PANTHER" id="PTHR19854">
    <property type="entry name" value="TRANSDUCIN BETA-LIKE 3"/>
    <property type="match status" value="1"/>
</dbReference>
<evidence type="ECO:0000256" key="2">
    <source>
        <dbReference type="ARBA" id="ARBA00022574"/>
    </source>
</evidence>
<dbReference type="InterPro" id="IPR001680">
    <property type="entry name" value="WD40_rpt"/>
</dbReference>
<comment type="subcellular location">
    <subcellularLocation>
        <location evidence="1">Nucleus</location>
        <location evidence="1">Nucleolus</location>
    </subcellularLocation>
</comment>
<feature type="repeat" description="WD" evidence="5">
    <location>
        <begin position="147"/>
        <end position="181"/>
    </location>
</feature>
<dbReference type="PROSITE" id="PS50082">
    <property type="entry name" value="WD_REPEATS_2"/>
    <property type="match status" value="7"/>
</dbReference>
<comment type="caution">
    <text evidence="8">The sequence shown here is derived from an EMBL/GenBank/DDBJ whole genome shotgun (WGS) entry which is preliminary data.</text>
</comment>
<dbReference type="GO" id="GO:0000480">
    <property type="term" value="P:endonucleolytic cleavage in 5'-ETS of tricistronic rRNA transcript (SSU-rRNA, 5.8S rRNA, LSU-rRNA)"/>
    <property type="evidence" value="ECO:0007669"/>
    <property type="project" value="TreeGrafter"/>
</dbReference>
<dbReference type="GO" id="GO:0034511">
    <property type="term" value="F:U3 snoRNA binding"/>
    <property type="evidence" value="ECO:0007669"/>
    <property type="project" value="TreeGrafter"/>
</dbReference>
<evidence type="ECO:0000256" key="1">
    <source>
        <dbReference type="ARBA" id="ARBA00004604"/>
    </source>
</evidence>
<evidence type="ECO:0000256" key="4">
    <source>
        <dbReference type="ARBA" id="ARBA00023242"/>
    </source>
</evidence>
<feature type="repeat" description="WD" evidence="5">
    <location>
        <begin position="555"/>
        <end position="596"/>
    </location>
</feature>
<proteinExistence type="predicted"/>
<dbReference type="GO" id="GO:0032040">
    <property type="term" value="C:small-subunit processome"/>
    <property type="evidence" value="ECO:0007669"/>
    <property type="project" value="InterPro"/>
</dbReference>
<dbReference type="Gene3D" id="2.130.10.10">
    <property type="entry name" value="YVTN repeat-like/Quinoprotein amine dehydrogenase"/>
    <property type="match status" value="3"/>
</dbReference>
<keyword evidence="4" id="KW-0539">Nucleus</keyword>
<dbReference type="OrthoDB" id="5414888at2759"/>
<dbReference type="InterPro" id="IPR019775">
    <property type="entry name" value="WD40_repeat_CS"/>
</dbReference>
<name>A0A9C7UN02_9RHOD</name>
<evidence type="ECO:0000259" key="7">
    <source>
        <dbReference type="Pfam" id="PF12894"/>
    </source>
</evidence>
<evidence type="ECO:0000256" key="3">
    <source>
        <dbReference type="ARBA" id="ARBA00022737"/>
    </source>
</evidence>
<evidence type="ECO:0000259" key="6">
    <source>
        <dbReference type="Pfam" id="PF08625"/>
    </source>
</evidence>
<dbReference type="AlphaFoldDB" id="A0A9C7UN02"/>
<dbReference type="PROSITE" id="PS50294">
    <property type="entry name" value="WD_REPEATS_REGION"/>
    <property type="match status" value="5"/>
</dbReference>
<gene>
    <name evidence="8" type="ORF">GpartN1_g1085.t1</name>
</gene>
<feature type="repeat" description="WD" evidence="5">
    <location>
        <begin position="513"/>
        <end position="554"/>
    </location>
</feature>
<dbReference type="InterPro" id="IPR036322">
    <property type="entry name" value="WD40_repeat_dom_sf"/>
</dbReference>
<dbReference type="SUPFAM" id="SSF50978">
    <property type="entry name" value="WD40 repeat-like"/>
    <property type="match status" value="2"/>
</dbReference>
<sequence length="834" mass="93436">MESHSTKQRPTKLHIRKLFTKYDALQPTYISKGISVSSVDVIEDSDDWLYPTLVTTVTTQAFLVRWKGNQLLVPVASFAEQSDVISCVCVSHSGTKVAIAYRSSLVALYSVPNEFRKSVLESTTALLDQLPVIRPVRSWKPIAGSIILQLAFDFSDTFLVTATTDGKVKIWDVDEGHVTHSFKTGAAITKASFHPQVGQLELYTSLDDGRVLVYDLPTRNFSKTFQCNHGATLSFDFLSNGNFIVFSGYDNTIHLFRTADMKAMKHISIDDNITTITALPIMNDQNTFQIFATSSISGRVTFWKFFMQEQPEIFKAKELVLSELYGAVESIYMILSSQVYLFVGMENDTIHVVDTEKMERSTTIVGNLDEVYDICFLSESKRIAVASNSEDVYIFDGNLDKRSVALTGHAENVLCMDYDPLTQVLVTASRDKTCRLYKLNDLENLFQLDNVESLKCFAVASGHDGPVGAVSIARNNHTESFFVSGAADHTLKLWKFSARWNGEIIQLSASWTVSAHQKDINCVALSPDFDLIVSASQDKTAKMWSSKGGRLIATCTGHKRGVWHVSFSPVDRIFATSSGDCTIRIWSARDGACLQLLEGSSSSLLRVLFLQAGSQLASGGSDGLLKIWNVKSGECVCTLEAHDDRLWCLTCLMDGEVIASGGADGRVLFWKDITLEKELEEMESKKDWILKQQDLDNAMRRKEWQTVFSMALELDQPSKLMEMIWNISSEADDLERVLNTFLKPLSPSQIYRLLCYCRDWNTNVHQFLLSQYVLHGLLVNHSFHDISSIPGAKEVLQAILAYSERHYQRLSKWSAKSFMLDCIIESMGGISRVD</sequence>
<dbReference type="Proteomes" id="UP001061958">
    <property type="component" value="Unassembled WGS sequence"/>
</dbReference>
<dbReference type="InterPro" id="IPR020472">
    <property type="entry name" value="WD40_PAC1"/>
</dbReference>
<feature type="domain" description="U3 small nucleolar RNA-associated protein 13 C-terminal" evidence="6">
    <location>
        <begin position="692"/>
        <end position="827"/>
    </location>
</feature>
<dbReference type="PANTHER" id="PTHR19854:SF15">
    <property type="entry name" value="TRANSDUCIN BETA-LIKE PROTEIN 3"/>
    <property type="match status" value="1"/>
</dbReference>
<keyword evidence="9" id="KW-1185">Reference proteome</keyword>
<organism evidence="8 9">
    <name type="scientific">Galdieria partita</name>
    <dbReference type="NCBI Taxonomy" id="83374"/>
    <lineage>
        <taxon>Eukaryota</taxon>
        <taxon>Rhodophyta</taxon>
        <taxon>Bangiophyceae</taxon>
        <taxon>Galdieriales</taxon>
        <taxon>Galdieriaceae</taxon>
        <taxon>Galdieria</taxon>
    </lineage>
</organism>
<protein>
    <recommendedName>
        <fullName evidence="10">U3 small nucleolar RNA-associated protein 13 C-terminal domain-containing protein</fullName>
    </recommendedName>
</protein>
<evidence type="ECO:0008006" key="10">
    <source>
        <dbReference type="Google" id="ProtNLM"/>
    </source>
</evidence>
<dbReference type="PROSITE" id="PS00678">
    <property type="entry name" value="WD_REPEATS_1"/>
    <property type="match status" value="2"/>
</dbReference>
<dbReference type="Pfam" id="PF12894">
    <property type="entry name" value="ANAPC4_WD40"/>
    <property type="match status" value="1"/>
</dbReference>
<evidence type="ECO:0000256" key="5">
    <source>
        <dbReference type="PROSITE-ProRule" id="PRU00221"/>
    </source>
</evidence>
<dbReference type="EMBL" id="BQMJ01000007">
    <property type="protein sequence ID" value="GJQ09294.1"/>
    <property type="molecule type" value="Genomic_DNA"/>
</dbReference>
<dbReference type="Pfam" id="PF08625">
    <property type="entry name" value="Utp13"/>
    <property type="match status" value="1"/>
</dbReference>
<dbReference type="InterPro" id="IPR015943">
    <property type="entry name" value="WD40/YVTN_repeat-like_dom_sf"/>
</dbReference>
<dbReference type="GO" id="GO:0000472">
    <property type="term" value="P:endonucleolytic cleavage to generate mature 5'-end of SSU-rRNA from (SSU-rRNA, 5.8S rRNA, LSU-rRNA)"/>
    <property type="evidence" value="ECO:0007669"/>
    <property type="project" value="TreeGrafter"/>
</dbReference>
<dbReference type="PRINTS" id="PR00320">
    <property type="entry name" value="GPROTEINBRPT"/>
</dbReference>
<feature type="repeat" description="WD" evidence="5">
    <location>
        <begin position="639"/>
        <end position="671"/>
    </location>
</feature>
<reference evidence="8" key="1">
    <citation type="journal article" date="2022" name="Proc. Natl. Acad. Sci. U.S.A.">
        <title>Life cycle and functional genomics of the unicellular red alga Galdieria for elucidating algal and plant evolution and industrial use.</title>
        <authorList>
            <person name="Hirooka S."/>
            <person name="Itabashi T."/>
            <person name="Ichinose T.M."/>
            <person name="Onuma R."/>
            <person name="Fujiwara T."/>
            <person name="Yamashita S."/>
            <person name="Jong L.W."/>
            <person name="Tomita R."/>
            <person name="Iwane A.H."/>
            <person name="Miyagishima S.Y."/>
        </authorList>
    </citation>
    <scope>NUCLEOTIDE SEQUENCE</scope>
    <source>
        <strain evidence="8">NBRC 102759</strain>
    </source>
</reference>
<evidence type="ECO:0000313" key="8">
    <source>
        <dbReference type="EMBL" id="GJQ09294.1"/>
    </source>
</evidence>
<feature type="repeat" description="WD" evidence="5">
    <location>
        <begin position="460"/>
        <end position="497"/>
    </location>
</feature>
<dbReference type="CDD" id="cd00200">
    <property type="entry name" value="WD40"/>
    <property type="match status" value="1"/>
</dbReference>
<keyword evidence="2 5" id="KW-0853">WD repeat</keyword>
<dbReference type="GO" id="GO:0030686">
    <property type="term" value="C:90S preribosome"/>
    <property type="evidence" value="ECO:0007669"/>
    <property type="project" value="TreeGrafter"/>
</dbReference>
<keyword evidence="3" id="KW-0677">Repeat</keyword>
<feature type="repeat" description="WD" evidence="5">
    <location>
        <begin position="406"/>
        <end position="447"/>
    </location>
</feature>
<dbReference type="InterPro" id="IPR024977">
    <property type="entry name" value="Apc4-like_WD40_dom"/>
</dbReference>
<dbReference type="SMART" id="SM00320">
    <property type="entry name" value="WD40"/>
    <property type="match status" value="11"/>
</dbReference>
<feature type="domain" description="Anaphase-promoting complex subunit 4-like WD40" evidence="7">
    <location>
        <begin position="144"/>
        <end position="191"/>
    </location>
</feature>
<dbReference type="Pfam" id="PF00400">
    <property type="entry name" value="WD40"/>
    <property type="match status" value="7"/>
</dbReference>
<accession>A0A9C7UN02</accession>